<dbReference type="GO" id="GO:0020037">
    <property type="term" value="F:heme binding"/>
    <property type="evidence" value="ECO:0007669"/>
    <property type="project" value="InterPro"/>
</dbReference>
<reference evidence="4 5" key="1">
    <citation type="submission" date="2014-02" db="EMBL/GenBank/DDBJ databases">
        <title>The genome sequence of Colletotrichum salicis CBS 607.94.</title>
        <authorList>
            <person name="Baroncelli R."/>
            <person name="Thon M.R."/>
        </authorList>
    </citation>
    <scope>NUCLEOTIDE SEQUENCE [LARGE SCALE GENOMIC DNA]</scope>
    <source>
        <strain evidence="4 5">CBS 607.94</strain>
    </source>
</reference>
<dbReference type="Proteomes" id="UP000070121">
    <property type="component" value="Unassembled WGS sequence"/>
</dbReference>
<dbReference type="PANTHER" id="PTHR24305">
    <property type="entry name" value="CYTOCHROME P450"/>
    <property type="match status" value="1"/>
</dbReference>
<evidence type="ECO:0000313" key="5">
    <source>
        <dbReference type="Proteomes" id="UP000070121"/>
    </source>
</evidence>
<evidence type="ECO:0000313" key="4">
    <source>
        <dbReference type="EMBL" id="KXH35570.1"/>
    </source>
</evidence>
<dbReference type="EMBL" id="JFFI01002387">
    <property type="protein sequence ID" value="KXH35570.1"/>
    <property type="molecule type" value="Genomic_DNA"/>
</dbReference>
<evidence type="ECO:0000256" key="3">
    <source>
        <dbReference type="ARBA" id="ARBA00023004"/>
    </source>
</evidence>
<dbReference type="InterPro" id="IPR001128">
    <property type="entry name" value="Cyt_P450"/>
</dbReference>
<evidence type="ECO:0000256" key="1">
    <source>
        <dbReference type="ARBA" id="ARBA00022617"/>
    </source>
</evidence>
<gene>
    <name evidence="4" type="ORF">CSAL01_05776</name>
</gene>
<organism evidence="4 5">
    <name type="scientific">Colletotrichum salicis</name>
    <dbReference type="NCBI Taxonomy" id="1209931"/>
    <lineage>
        <taxon>Eukaryota</taxon>
        <taxon>Fungi</taxon>
        <taxon>Dikarya</taxon>
        <taxon>Ascomycota</taxon>
        <taxon>Pezizomycotina</taxon>
        <taxon>Sordariomycetes</taxon>
        <taxon>Hypocreomycetidae</taxon>
        <taxon>Glomerellales</taxon>
        <taxon>Glomerellaceae</taxon>
        <taxon>Colletotrichum</taxon>
        <taxon>Colletotrichum acutatum species complex</taxon>
    </lineage>
</organism>
<comment type="caution">
    <text evidence="4">The sequence shown here is derived from an EMBL/GenBank/DDBJ whole genome shotgun (WGS) entry which is preliminary data.</text>
</comment>
<dbReference type="InterPro" id="IPR050121">
    <property type="entry name" value="Cytochrome_P450_monoxygenase"/>
</dbReference>
<dbReference type="GO" id="GO:0005506">
    <property type="term" value="F:iron ion binding"/>
    <property type="evidence" value="ECO:0007669"/>
    <property type="project" value="InterPro"/>
</dbReference>
<dbReference type="SUPFAM" id="SSF48264">
    <property type="entry name" value="Cytochrome P450"/>
    <property type="match status" value="1"/>
</dbReference>
<keyword evidence="3" id="KW-0408">Iron</keyword>
<dbReference type="GO" id="GO:0004497">
    <property type="term" value="F:monooxygenase activity"/>
    <property type="evidence" value="ECO:0007669"/>
    <property type="project" value="InterPro"/>
</dbReference>
<dbReference type="AlphaFoldDB" id="A0A135SI23"/>
<dbReference type="OrthoDB" id="3945418at2759"/>
<accession>A0A135SI23</accession>
<dbReference type="Pfam" id="PF00067">
    <property type="entry name" value="p450"/>
    <property type="match status" value="1"/>
</dbReference>
<dbReference type="GO" id="GO:0016705">
    <property type="term" value="F:oxidoreductase activity, acting on paired donors, with incorporation or reduction of molecular oxygen"/>
    <property type="evidence" value="ECO:0007669"/>
    <property type="project" value="InterPro"/>
</dbReference>
<dbReference type="InterPro" id="IPR036396">
    <property type="entry name" value="Cyt_P450_sf"/>
</dbReference>
<dbReference type="Gene3D" id="1.10.630.10">
    <property type="entry name" value="Cytochrome P450"/>
    <property type="match status" value="1"/>
</dbReference>
<proteinExistence type="predicted"/>
<dbReference type="STRING" id="1209931.A0A135SI23"/>
<dbReference type="PANTHER" id="PTHR24305:SF147">
    <property type="entry name" value="P450, PUTATIVE (EUROFUNG)-RELATED"/>
    <property type="match status" value="1"/>
</dbReference>
<keyword evidence="2" id="KW-0479">Metal-binding</keyword>
<protein>
    <submittedName>
        <fullName evidence="4">Trichodiene oxygenase</fullName>
    </submittedName>
</protein>
<keyword evidence="5" id="KW-1185">Reference proteome</keyword>
<name>A0A135SI23_9PEZI</name>
<keyword evidence="1" id="KW-0349">Heme</keyword>
<sequence length="210" mass="23644">MGFIPEAVAPASVLSWQSAATILLIWITYSLGRAIYNVTPLHPLSKFPGPKLAAASYASELWYDFVKNGRHELTNDEPGPIVRINPDEVHCNDVRFTDEVYAINGRKRDKHIHHMINLPDTAAVVAFGTIDHDLHRRRRAAVGKFFSRKQMLKLEPQVHASAQKLCDKLLTFAGADGEVVPLQDAYSCFTTDVITEYCFGESFRFLEQKI</sequence>
<evidence type="ECO:0000256" key="2">
    <source>
        <dbReference type="ARBA" id="ARBA00022723"/>
    </source>
</evidence>